<feature type="region of interest" description="Disordered" evidence="1">
    <location>
        <begin position="22"/>
        <end position="60"/>
    </location>
</feature>
<feature type="compositionally biased region" description="Basic and acidic residues" evidence="1">
    <location>
        <begin position="41"/>
        <end position="60"/>
    </location>
</feature>
<reference evidence="2 3" key="1">
    <citation type="journal article" date="2023" name="Plants (Basel)">
        <title>Bridging the Gap: Combining Genomics and Transcriptomics Approaches to Understand Stylosanthes scabra, an Orphan Legume from the Brazilian Caatinga.</title>
        <authorList>
            <person name="Ferreira-Neto J.R.C."/>
            <person name="da Silva M.D."/>
            <person name="Binneck E."/>
            <person name="de Melo N.F."/>
            <person name="da Silva R.H."/>
            <person name="de Melo A.L.T.M."/>
            <person name="Pandolfi V."/>
            <person name="Bustamante F.O."/>
            <person name="Brasileiro-Vidal A.C."/>
            <person name="Benko-Iseppon A.M."/>
        </authorList>
    </citation>
    <scope>NUCLEOTIDE SEQUENCE [LARGE SCALE GENOMIC DNA]</scope>
    <source>
        <tissue evidence="2">Leaves</tissue>
    </source>
</reference>
<evidence type="ECO:0000256" key="1">
    <source>
        <dbReference type="SAM" id="MobiDB-lite"/>
    </source>
</evidence>
<dbReference type="Proteomes" id="UP001341840">
    <property type="component" value="Unassembled WGS sequence"/>
</dbReference>
<evidence type="ECO:0000313" key="2">
    <source>
        <dbReference type="EMBL" id="MED6224133.1"/>
    </source>
</evidence>
<keyword evidence="3" id="KW-1185">Reference proteome</keyword>
<organism evidence="2 3">
    <name type="scientific">Stylosanthes scabra</name>
    <dbReference type="NCBI Taxonomy" id="79078"/>
    <lineage>
        <taxon>Eukaryota</taxon>
        <taxon>Viridiplantae</taxon>
        <taxon>Streptophyta</taxon>
        <taxon>Embryophyta</taxon>
        <taxon>Tracheophyta</taxon>
        <taxon>Spermatophyta</taxon>
        <taxon>Magnoliopsida</taxon>
        <taxon>eudicotyledons</taxon>
        <taxon>Gunneridae</taxon>
        <taxon>Pentapetalae</taxon>
        <taxon>rosids</taxon>
        <taxon>fabids</taxon>
        <taxon>Fabales</taxon>
        <taxon>Fabaceae</taxon>
        <taxon>Papilionoideae</taxon>
        <taxon>50 kb inversion clade</taxon>
        <taxon>dalbergioids sensu lato</taxon>
        <taxon>Dalbergieae</taxon>
        <taxon>Pterocarpus clade</taxon>
        <taxon>Stylosanthes</taxon>
    </lineage>
</organism>
<proteinExistence type="predicted"/>
<sequence>MKETPEVQVEVPTEKPEIIAEIKNQEDVHHPPQSLKKHTRKNEERKLAEQETKFGSKTEEELHAYVMHEHH</sequence>
<name>A0ABU6ZQ85_9FABA</name>
<gene>
    <name evidence="2" type="ORF">PIB30_080883</name>
</gene>
<comment type="caution">
    <text evidence="2">The sequence shown here is derived from an EMBL/GenBank/DDBJ whole genome shotgun (WGS) entry which is preliminary data.</text>
</comment>
<protein>
    <submittedName>
        <fullName evidence="2">Uncharacterized protein</fullName>
    </submittedName>
</protein>
<dbReference type="EMBL" id="JASCZI010273052">
    <property type="protein sequence ID" value="MED6224133.1"/>
    <property type="molecule type" value="Genomic_DNA"/>
</dbReference>
<evidence type="ECO:0000313" key="3">
    <source>
        <dbReference type="Proteomes" id="UP001341840"/>
    </source>
</evidence>
<accession>A0ABU6ZQ85</accession>